<dbReference type="Gene3D" id="3.30.565.10">
    <property type="entry name" value="Histidine kinase-like ATPase, C-terminal domain"/>
    <property type="match status" value="1"/>
</dbReference>
<name>A0ABV6U3N2_9ACTN</name>
<evidence type="ECO:0000256" key="2">
    <source>
        <dbReference type="ARBA" id="ARBA00022777"/>
    </source>
</evidence>
<dbReference type="Gene3D" id="1.20.5.1930">
    <property type="match status" value="1"/>
</dbReference>
<evidence type="ECO:0000313" key="8">
    <source>
        <dbReference type="EMBL" id="MFC0863074.1"/>
    </source>
</evidence>
<dbReference type="GO" id="GO:0016301">
    <property type="term" value="F:kinase activity"/>
    <property type="evidence" value="ECO:0007669"/>
    <property type="project" value="UniProtKB-KW"/>
</dbReference>
<accession>A0ABV6U3N2</accession>
<proteinExistence type="predicted"/>
<dbReference type="RefSeq" id="WP_394301248.1">
    <property type="nucleotide sequence ID" value="NZ_JBHMQT010000023.1"/>
</dbReference>
<dbReference type="InterPro" id="IPR011712">
    <property type="entry name" value="Sig_transdc_His_kin_sub3_dim/P"/>
</dbReference>
<dbReference type="CDD" id="cd16917">
    <property type="entry name" value="HATPase_UhpB-NarQ-NarX-like"/>
    <property type="match status" value="1"/>
</dbReference>
<evidence type="ECO:0000256" key="1">
    <source>
        <dbReference type="ARBA" id="ARBA00022679"/>
    </source>
</evidence>
<feature type="transmembrane region" description="Helical" evidence="5">
    <location>
        <begin position="20"/>
        <end position="38"/>
    </location>
</feature>
<feature type="compositionally biased region" description="Low complexity" evidence="4">
    <location>
        <begin position="386"/>
        <end position="400"/>
    </location>
</feature>
<reference evidence="8 9" key="1">
    <citation type="submission" date="2024-09" db="EMBL/GenBank/DDBJ databases">
        <authorList>
            <person name="Sun Q."/>
            <person name="Mori K."/>
        </authorList>
    </citation>
    <scope>NUCLEOTIDE SEQUENCE [LARGE SCALE GENOMIC DNA]</scope>
    <source>
        <strain evidence="8 9">TBRC 1851</strain>
    </source>
</reference>
<feature type="transmembrane region" description="Helical" evidence="5">
    <location>
        <begin position="124"/>
        <end position="142"/>
    </location>
</feature>
<evidence type="ECO:0000259" key="6">
    <source>
        <dbReference type="Pfam" id="PF02518"/>
    </source>
</evidence>
<feature type="domain" description="Histidine kinase/HSP90-like ATPase" evidence="6">
    <location>
        <begin position="296"/>
        <end position="381"/>
    </location>
</feature>
<keyword evidence="9" id="KW-1185">Reference proteome</keyword>
<evidence type="ECO:0000256" key="3">
    <source>
        <dbReference type="ARBA" id="ARBA00023012"/>
    </source>
</evidence>
<keyword evidence="1" id="KW-0808">Transferase</keyword>
<gene>
    <name evidence="8" type="ORF">ACFHYQ_12295</name>
</gene>
<dbReference type="EMBL" id="JBHMQT010000023">
    <property type="protein sequence ID" value="MFC0863074.1"/>
    <property type="molecule type" value="Genomic_DNA"/>
</dbReference>
<evidence type="ECO:0000256" key="4">
    <source>
        <dbReference type="SAM" id="MobiDB-lite"/>
    </source>
</evidence>
<keyword evidence="5" id="KW-0812">Transmembrane</keyword>
<evidence type="ECO:0000256" key="5">
    <source>
        <dbReference type="SAM" id="Phobius"/>
    </source>
</evidence>
<dbReference type="Proteomes" id="UP001589870">
    <property type="component" value="Unassembled WGS sequence"/>
</dbReference>
<dbReference type="Pfam" id="PF02518">
    <property type="entry name" value="HATPase_c"/>
    <property type="match status" value="1"/>
</dbReference>
<organism evidence="8 9">
    <name type="scientific">Sphaerimonospora cavernae</name>
    <dbReference type="NCBI Taxonomy" id="1740611"/>
    <lineage>
        <taxon>Bacteria</taxon>
        <taxon>Bacillati</taxon>
        <taxon>Actinomycetota</taxon>
        <taxon>Actinomycetes</taxon>
        <taxon>Streptosporangiales</taxon>
        <taxon>Streptosporangiaceae</taxon>
        <taxon>Sphaerimonospora</taxon>
    </lineage>
</organism>
<keyword evidence="3" id="KW-0902">Two-component regulatory system</keyword>
<dbReference type="SUPFAM" id="SSF55874">
    <property type="entry name" value="ATPase domain of HSP90 chaperone/DNA topoisomerase II/histidine kinase"/>
    <property type="match status" value="1"/>
</dbReference>
<dbReference type="InterPro" id="IPR036890">
    <property type="entry name" value="HATPase_C_sf"/>
</dbReference>
<dbReference type="PANTHER" id="PTHR24421">
    <property type="entry name" value="NITRATE/NITRITE SENSOR PROTEIN NARX-RELATED"/>
    <property type="match status" value="1"/>
</dbReference>
<keyword evidence="5" id="KW-1133">Transmembrane helix</keyword>
<evidence type="ECO:0000259" key="7">
    <source>
        <dbReference type="Pfam" id="PF07730"/>
    </source>
</evidence>
<feature type="domain" description="Signal transduction histidine kinase subgroup 3 dimerisation and phosphoacceptor" evidence="7">
    <location>
        <begin position="191"/>
        <end position="256"/>
    </location>
</feature>
<dbReference type="Pfam" id="PF07730">
    <property type="entry name" value="HisKA_3"/>
    <property type="match status" value="1"/>
</dbReference>
<keyword evidence="2 8" id="KW-0418">Kinase</keyword>
<evidence type="ECO:0000313" key="9">
    <source>
        <dbReference type="Proteomes" id="UP001589870"/>
    </source>
</evidence>
<protein>
    <submittedName>
        <fullName evidence="8">Sensor histidine kinase</fullName>
    </submittedName>
</protein>
<sequence length="408" mass="43393">MSRLARVFTFGGTDDSPARLRRLMGMSLGLIYLFYPLSDVTDGRVSGAQAVWRVIALAVFVAVYLTVVLGPRDLDRHPRWMFALLGVATAMGAAFPLLFGSSTWLALAVYLAIVYAMALQPRRALLAIAGMAAIVVVDGNLIGADGDMLWTLLLQVVTLGVLFMSVRNTRVLIDQLRQARSEAVRLAAAEERLRIARDLHDLLGHSLSLIVLKSELAGRLSEQASPKVAQEVADIESVARQALVEVREAVTGYRRRSLADELDGARAALAAAEVAPTIRTADTPLPADLDELFAWAVREAVTNVVRHARATRCEIELSYDEAGAVLEVTDDGRAGPYGKAPGGGAGSGLTGLTERVNAAGGTVVAGPVTAGTGFRLRVTVPRVPRVPRVTGTTGPGLTRTPDADRLTA</sequence>
<comment type="caution">
    <text evidence="8">The sequence shown here is derived from an EMBL/GenBank/DDBJ whole genome shotgun (WGS) entry which is preliminary data.</text>
</comment>
<dbReference type="InterPro" id="IPR050482">
    <property type="entry name" value="Sensor_HK_TwoCompSys"/>
</dbReference>
<feature type="transmembrane region" description="Helical" evidence="5">
    <location>
        <begin position="148"/>
        <end position="166"/>
    </location>
</feature>
<dbReference type="InterPro" id="IPR003594">
    <property type="entry name" value="HATPase_dom"/>
</dbReference>
<keyword evidence="5" id="KW-0472">Membrane</keyword>
<dbReference type="PANTHER" id="PTHR24421:SF63">
    <property type="entry name" value="SENSOR HISTIDINE KINASE DESK"/>
    <property type="match status" value="1"/>
</dbReference>
<feature type="transmembrane region" description="Helical" evidence="5">
    <location>
        <begin position="50"/>
        <end position="68"/>
    </location>
</feature>
<feature type="region of interest" description="Disordered" evidence="4">
    <location>
        <begin position="386"/>
        <end position="408"/>
    </location>
</feature>